<dbReference type="Proteomes" id="UP000293823">
    <property type="component" value="Unassembled WGS sequence"/>
</dbReference>
<feature type="domain" description="Wings apart-like protein C-terminal" evidence="3">
    <location>
        <begin position="645"/>
        <end position="979"/>
    </location>
</feature>
<proteinExistence type="inferred from homology"/>
<feature type="region of interest" description="Disordered" evidence="2">
    <location>
        <begin position="1"/>
        <end position="73"/>
    </location>
</feature>
<dbReference type="AlphaFoldDB" id="A0A4Q4RNL8"/>
<feature type="region of interest" description="Disordered" evidence="2">
    <location>
        <begin position="85"/>
        <end position="416"/>
    </location>
</feature>
<sequence length="1097" mass="119475">MATTMFANFTSSDRRKRVYGKASRHSALPPPLPDSNDDAPPSPERPQKHTAASNRSLNKAGSELNGGSGSEIARAKTDGLDIFDVPSEDEFLSRPKPTKKIIPKRRIPEVDLEATASSKDDSLKESKKPARAAQPLRKPDDAKPIAVKKKKKKLTTPAHIPKPVQSSLPSSSNPAVPRTIREKTPKLVQAPKQTTQDHKLSHRPVVKAKAPSEAATVASSQVKVQKTARTAPALPAKKALGKAPAKPVDDLAVFDVPMSDEEAPPTVKKISRQAQSRGPKEAAKKFKTTSGASHKDTVESDDSNASKKRKRQGSASSTATVNRPILHQKPEQSVPQRSRKYQKNEDGASPGHGSSNRPITSSTQKVQPPAPTINKPTKTRQRTVPVLASRTITKGQSSPAMLNGMIPGRQPSKPSPVKEVFEVAELEDETMYDIPDPLTTPVRQSKASMPGSITPRQKDLFGGLLSDSSSSTTPMPNFSNLQLTDRKPRSLIGSLARSKSDVTHSAKARKTRLIDTLKPSEPSSDGDEEGSSQVGDDSEVSSNHSWTAEKPLQNSGEAHLSSTHPDNMDVDNQGKLDSQTSQNTSGFGVRPKLTYAMARSYLREDNPEDDLLISMDLDDGFGSQSQRETRSVSESDAENSQAQAQQVHELRTRGRNAVLHHEAEMMIEETSATTSKNIRRSAMIDLCTKMADEKFCDQLLDSALAHQFFQNISVSCEIVFDFVAAVATVFVLRTNPAYSVLGQLYETGSLANLIKLAGNGADIKEIAKDRKTNLSKIAKESVFSFRALVQQSYIWSPTVTEKVSPQLVALKAIELLIIGLRKAGNADMLLNQTMISRIVEIASASNNRSESNNAAPEDDATLEMVLSILESTSATRQIQATWSTGVLQQIAKFMPRFFQPDAAASTMLAVKLCMNLTNNKPKACQPFSTKAFVQPLMQSIVEKFRSINTDLALEERTEILDSLILSLGAAINLAELSDQMRLNVADETDTLVEIFLDGLKRASQAASVEESHSGVATGYLGVLIGNLSLNEIIRTKVRMLLPNKQLDTLVDSIKDFVRVHQHVDQKEDFDGAEGQEALQTYTARLMLVVEKLQNAGV</sequence>
<feature type="region of interest" description="Disordered" evidence="2">
    <location>
        <begin position="433"/>
        <end position="588"/>
    </location>
</feature>
<evidence type="ECO:0000259" key="3">
    <source>
        <dbReference type="Pfam" id="PF07814"/>
    </source>
</evidence>
<feature type="compositionally biased region" description="Polar residues" evidence="2">
    <location>
        <begin position="50"/>
        <end position="59"/>
    </location>
</feature>
<feature type="compositionally biased region" description="Low complexity" evidence="2">
    <location>
        <begin position="460"/>
        <end position="471"/>
    </location>
</feature>
<name>A0A4Q4RNL8_9PLEO</name>
<accession>A0A4Q4RNL8</accession>
<gene>
    <name evidence="4" type="ORF">AA0113_g7878</name>
</gene>
<dbReference type="Gene3D" id="1.25.10.10">
    <property type="entry name" value="Leucine-rich Repeat Variant"/>
    <property type="match status" value="1"/>
</dbReference>
<feature type="compositionally biased region" description="Low complexity" evidence="2">
    <location>
        <begin position="231"/>
        <end position="246"/>
    </location>
</feature>
<dbReference type="InterPro" id="IPR022771">
    <property type="entry name" value="WAPL_C"/>
</dbReference>
<feature type="compositionally biased region" description="Polar residues" evidence="2">
    <location>
        <begin position="540"/>
        <end position="565"/>
    </location>
</feature>
<dbReference type="InterPro" id="IPR011989">
    <property type="entry name" value="ARM-like"/>
</dbReference>
<comment type="similarity">
    <text evidence="1">Belongs to the WAPL family.</text>
</comment>
<feature type="compositionally biased region" description="Polar residues" evidence="2">
    <location>
        <begin position="217"/>
        <end position="228"/>
    </location>
</feature>
<protein>
    <recommendedName>
        <fullName evidence="3">Wings apart-like protein C-terminal domain-containing protein</fullName>
    </recommendedName>
</protein>
<reference evidence="5" key="1">
    <citation type="journal article" date="2019" name="bioRxiv">
        <title>Genomics, evolutionary history and diagnostics of the Alternaria alternata species group including apple and Asian pear pathotypes.</title>
        <authorList>
            <person name="Armitage A.D."/>
            <person name="Cockerton H.M."/>
            <person name="Sreenivasaprasad S."/>
            <person name="Woodhall J.W."/>
            <person name="Lane C.R."/>
            <person name="Harrison R.J."/>
            <person name="Clarkson J.P."/>
        </authorList>
    </citation>
    <scope>NUCLEOTIDE SEQUENCE [LARGE SCALE GENOMIC DNA]</scope>
    <source>
        <strain evidence="5">RGR 97.0016</strain>
    </source>
</reference>
<feature type="compositionally biased region" description="Polar residues" evidence="2">
    <location>
        <begin position="575"/>
        <end position="586"/>
    </location>
</feature>
<feature type="compositionally biased region" description="Polar residues" evidence="2">
    <location>
        <begin position="164"/>
        <end position="174"/>
    </location>
</feature>
<dbReference type="InterPro" id="IPR039874">
    <property type="entry name" value="WAPL"/>
</dbReference>
<evidence type="ECO:0000313" key="4">
    <source>
        <dbReference type="EMBL" id="RYO58346.1"/>
    </source>
</evidence>
<dbReference type="PANTHER" id="PTHR22100:SF13">
    <property type="entry name" value="WINGS APART-LIKE PROTEIN HOMOLOG"/>
    <property type="match status" value="1"/>
</dbReference>
<keyword evidence="5" id="KW-1185">Reference proteome</keyword>
<dbReference type="EMBL" id="PEJP01000031">
    <property type="protein sequence ID" value="RYO58346.1"/>
    <property type="molecule type" value="Genomic_DNA"/>
</dbReference>
<feature type="compositionally biased region" description="Polar residues" evidence="2">
    <location>
        <begin position="1"/>
        <end position="11"/>
    </location>
</feature>
<comment type="caution">
    <text evidence="4">The sequence shown here is derived from an EMBL/GenBank/DDBJ whole genome shotgun (WGS) entry which is preliminary data.</text>
</comment>
<feature type="compositionally biased region" description="Polar residues" evidence="2">
    <location>
        <begin position="352"/>
        <end position="366"/>
    </location>
</feature>
<evidence type="ECO:0000313" key="5">
    <source>
        <dbReference type="Proteomes" id="UP000293823"/>
    </source>
</evidence>
<feature type="region of interest" description="Disordered" evidence="2">
    <location>
        <begin position="612"/>
        <end position="647"/>
    </location>
</feature>
<dbReference type="PANTHER" id="PTHR22100">
    <property type="entry name" value="WINGS APART-LIKE PROTEIN HOMOLOG"/>
    <property type="match status" value="1"/>
</dbReference>
<organism evidence="4 5">
    <name type="scientific">Alternaria arborescens</name>
    <dbReference type="NCBI Taxonomy" id="156630"/>
    <lineage>
        <taxon>Eukaryota</taxon>
        <taxon>Fungi</taxon>
        <taxon>Dikarya</taxon>
        <taxon>Ascomycota</taxon>
        <taxon>Pezizomycotina</taxon>
        <taxon>Dothideomycetes</taxon>
        <taxon>Pleosporomycetidae</taxon>
        <taxon>Pleosporales</taxon>
        <taxon>Pleosporineae</taxon>
        <taxon>Pleosporaceae</taxon>
        <taxon>Alternaria</taxon>
        <taxon>Alternaria sect. Alternaria</taxon>
    </lineage>
</organism>
<feature type="compositionally biased region" description="Polar residues" evidence="2">
    <location>
        <begin position="634"/>
        <end position="646"/>
    </location>
</feature>
<dbReference type="Pfam" id="PF07814">
    <property type="entry name" value="WAPL"/>
    <property type="match status" value="1"/>
</dbReference>
<feature type="compositionally biased region" description="Polar residues" evidence="2">
    <location>
        <begin position="390"/>
        <end position="400"/>
    </location>
</feature>
<evidence type="ECO:0000256" key="1">
    <source>
        <dbReference type="ARBA" id="ARBA00006854"/>
    </source>
</evidence>
<feature type="compositionally biased region" description="Basic residues" evidence="2">
    <location>
        <begin position="96"/>
        <end position="105"/>
    </location>
</feature>
<feature type="compositionally biased region" description="Basic and acidic residues" evidence="2">
    <location>
        <begin position="118"/>
        <end position="128"/>
    </location>
</feature>
<evidence type="ECO:0000256" key="2">
    <source>
        <dbReference type="SAM" id="MobiDB-lite"/>
    </source>
</evidence>
<dbReference type="OrthoDB" id="78088at2759"/>
<feature type="compositionally biased region" description="Basic residues" evidence="2">
    <location>
        <begin position="14"/>
        <end position="24"/>
    </location>
</feature>
<feature type="compositionally biased region" description="Polar residues" evidence="2">
    <location>
        <begin position="472"/>
        <end position="483"/>
    </location>
</feature>